<evidence type="ECO:0000313" key="3">
    <source>
        <dbReference type="Proteomes" id="UP000315295"/>
    </source>
</evidence>
<organism evidence="2 3">
    <name type="scientific">Malus baccata</name>
    <name type="common">Siberian crab apple</name>
    <name type="synonym">Pyrus baccata</name>
    <dbReference type="NCBI Taxonomy" id="106549"/>
    <lineage>
        <taxon>Eukaryota</taxon>
        <taxon>Viridiplantae</taxon>
        <taxon>Streptophyta</taxon>
        <taxon>Embryophyta</taxon>
        <taxon>Tracheophyta</taxon>
        <taxon>Spermatophyta</taxon>
        <taxon>Magnoliopsida</taxon>
        <taxon>eudicotyledons</taxon>
        <taxon>Gunneridae</taxon>
        <taxon>Pentapetalae</taxon>
        <taxon>rosids</taxon>
        <taxon>fabids</taxon>
        <taxon>Rosales</taxon>
        <taxon>Rosaceae</taxon>
        <taxon>Amygdaloideae</taxon>
        <taxon>Maleae</taxon>
        <taxon>Malus</taxon>
    </lineage>
</organism>
<reference evidence="2 3" key="1">
    <citation type="journal article" date="2019" name="G3 (Bethesda)">
        <title>Sequencing of a Wild Apple (Malus baccata) Genome Unravels the Differences Between Cultivated and Wild Apple Species Regarding Disease Resistance and Cold Tolerance.</title>
        <authorList>
            <person name="Chen X."/>
        </authorList>
    </citation>
    <scope>NUCLEOTIDE SEQUENCE [LARGE SCALE GENOMIC DNA]</scope>
    <source>
        <strain evidence="3">cv. Shandingzi</strain>
        <tissue evidence="2">Leaves</tissue>
    </source>
</reference>
<comment type="caution">
    <text evidence="2">The sequence shown here is derived from an EMBL/GenBank/DDBJ whole genome shotgun (WGS) entry which is preliminary data.</text>
</comment>
<dbReference type="STRING" id="106549.A0A540K9J0"/>
<feature type="compositionally biased region" description="Polar residues" evidence="1">
    <location>
        <begin position="74"/>
        <end position="84"/>
    </location>
</feature>
<feature type="region of interest" description="Disordered" evidence="1">
    <location>
        <begin position="67"/>
        <end position="128"/>
    </location>
</feature>
<keyword evidence="3" id="KW-1185">Reference proteome</keyword>
<name>A0A540K9J0_MALBA</name>
<sequence length="424" mass="47482">MEAKLRRSTDQLQNGQKGREVRRTDGIANPVKKATPAYRGRKWYVVGKDGQPTKPMGASMVRRVQRQHKAYMNSLMTPTTSEASKNQKPERATSGGSSQLRWRSKKEVERANSKMEGVGNHVPQSQHPGKYRILRRAQEDLTMMPTPGWRPWPTHGETVASERRPTFLPLDPFGEVPKQTLYGDRNQPQQEGIPEPLLPADAMAWLDEFMAHIGGKKEDLLEPSNFHINMTYVLSATFGARPDQPATMEGDYLTTEPMMAHVNVEVVAEEDSGKVESSKVPKRGPLRIYTDEMVFSRPSISLANHLKPIYVSAHLEGVPFKRILIDGGAAVNILPAKQMKRMGRSTEDLIPTDLTVSSFLGAITRTHDITFGSRPGIQEDNVGILRSGLHFHLRGPTWKRLDSSKFSHTFYSSSTSGCIPRGRY</sequence>
<feature type="region of interest" description="Disordered" evidence="1">
    <location>
        <begin position="1"/>
        <end position="34"/>
    </location>
</feature>
<gene>
    <name evidence="2" type="ORF">C1H46_043571</name>
</gene>
<dbReference type="EMBL" id="VIEB01001657">
    <property type="protein sequence ID" value="TQD70896.1"/>
    <property type="molecule type" value="Genomic_DNA"/>
</dbReference>
<dbReference type="AlphaFoldDB" id="A0A540K9J0"/>
<evidence type="ECO:0000256" key="1">
    <source>
        <dbReference type="SAM" id="MobiDB-lite"/>
    </source>
</evidence>
<protein>
    <recommendedName>
        <fullName evidence="4">Peptidase A2 domain-containing protein</fullName>
    </recommendedName>
</protein>
<dbReference type="Proteomes" id="UP000315295">
    <property type="component" value="Unassembled WGS sequence"/>
</dbReference>
<accession>A0A540K9J0</accession>
<evidence type="ECO:0000313" key="2">
    <source>
        <dbReference type="EMBL" id="TQD70896.1"/>
    </source>
</evidence>
<proteinExistence type="predicted"/>
<evidence type="ECO:0008006" key="4">
    <source>
        <dbReference type="Google" id="ProtNLM"/>
    </source>
</evidence>